<evidence type="ECO:0000313" key="3">
    <source>
        <dbReference type="Proteomes" id="UP000318431"/>
    </source>
</evidence>
<keyword evidence="3" id="KW-1185">Reference proteome</keyword>
<proteinExistence type="predicted"/>
<dbReference type="EMBL" id="VLLB01000001">
    <property type="protein sequence ID" value="TWI69295.1"/>
    <property type="molecule type" value="Genomic_DNA"/>
</dbReference>
<feature type="chain" id="PRO_5021710307" evidence="1">
    <location>
        <begin position="22"/>
        <end position="229"/>
    </location>
</feature>
<dbReference type="RefSeq" id="WP_145647061.1">
    <property type="nucleotide sequence ID" value="NZ_VLLB01000001.1"/>
</dbReference>
<organism evidence="2 3">
    <name type="scientific">Pseudoduganella lurida</name>
    <dbReference type="NCBI Taxonomy" id="1036180"/>
    <lineage>
        <taxon>Bacteria</taxon>
        <taxon>Pseudomonadati</taxon>
        <taxon>Pseudomonadota</taxon>
        <taxon>Betaproteobacteria</taxon>
        <taxon>Burkholderiales</taxon>
        <taxon>Oxalobacteraceae</taxon>
        <taxon>Telluria group</taxon>
        <taxon>Pseudoduganella</taxon>
    </lineage>
</organism>
<sequence length="229" mass="24637">MNCSDRLGLAALAVLTGAAFVAPTVPAVAVARTVAPPAAALTMAAPLVIGPVYPIGEEDMLAWIDQRLAQKQADGSIAIAMRSARERAHKALRHPDPVTDIAKATSSRTRHVDPSVTAQTDHVDVSGRVLVARGSRINPLDTVRLARPLIFLDARDPDQVAFARKFIDGRDGAPRPVLVAGSPFELMERWQVPVYFDQNGTLVQRLGIRQVPAIVAQDGPRLRIDEIAL</sequence>
<evidence type="ECO:0000313" key="2">
    <source>
        <dbReference type="EMBL" id="TWI69295.1"/>
    </source>
</evidence>
<dbReference type="Proteomes" id="UP000318431">
    <property type="component" value="Unassembled WGS sequence"/>
</dbReference>
<accession>A0A562RJQ5</accession>
<dbReference type="NCBIfam" id="TIGR02743">
    <property type="entry name" value="TraW"/>
    <property type="match status" value="1"/>
</dbReference>
<reference evidence="2 3" key="1">
    <citation type="journal article" date="2015" name="Stand. Genomic Sci.">
        <title>Genomic Encyclopedia of Bacterial and Archaeal Type Strains, Phase III: the genomes of soil and plant-associated and newly described type strains.</title>
        <authorList>
            <person name="Whitman W.B."/>
            <person name="Woyke T."/>
            <person name="Klenk H.P."/>
            <person name="Zhou Y."/>
            <person name="Lilburn T.G."/>
            <person name="Beck B.J."/>
            <person name="De Vos P."/>
            <person name="Vandamme P."/>
            <person name="Eisen J.A."/>
            <person name="Garrity G."/>
            <person name="Hugenholtz P."/>
            <person name="Kyrpides N.C."/>
        </authorList>
    </citation>
    <scope>NUCLEOTIDE SEQUENCE [LARGE SCALE GENOMIC DNA]</scope>
    <source>
        <strain evidence="2 3">CGMCC 1.10822</strain>
    </source>
</reference>
<keyword evidence="1" id="KW-0732">Signal</keyword>
<evidence type="ECO:0000256" key="1">
    <source>
        <dbReference type="SAM" id="SignalP"/>
    </source>
</evidence>
<name>A0A562RJQ5_9BURK</name>
<comment type="caution">
    <text evidence="2">The sequence shown here is derived from an EMBL/GenBank/DDBJ whole genome shotgun (WGS) entry which is preliminary data.</text>
</comment>
<protein>
    <submittedName>
        <fullName evidence="2">Conjugal transfer pilus assembly protein TraW</fullName>
    </submittedName>
</protein>
<dbReference type="InterPro" id="IPR014114">
    <property type="entry name" value="TraW"/>
</dbReference>
<dbReference type="OrthoDB" id="6625590at2"/>
<feature type="signal peptide" evidence="1">
    <location>
        <begin position="1"/>
        <end position="21"/>
    </location>
</feature>
<dbReference type="AlphaFoldDB" id="A0A562RJQ5"/>
<gene>
    <name evidence="2" type="ORF">IP91_00362</name>
</gene>